<keyword evidence="2" id="KW-0472">Membrane</keyword>
<reference evidence="4" key="1">
    <citation type="submission" date="2024-02" db="UniProtKB">
        <authorList>
            <consortium name="WormBaseParasite"/>
        </authorList>
    </citation>
    <scope>IDENTIFICATION</scope>
</reference>
<keyword evidence="3" id="KW-1185">Reference proteome</keyword>
<name>A0AAF3J388_9BILA</name>
<feature type="region of interest" description="Disordered" evidence="1">
    <location>
        <begin position="1"/>
        <end position="27"/>
    </location>
</feature>
<accession>A0AAF3J388</accession>
<evidence type="ECO:0000313" key="3">
    <source>
        <dbReference type="Proteomes" id="UP000887575"/>
    </source>
</evidence>
<dbReference type="Proteomes" id="UP000887575">
    <property type="component" value="Unassembled WGS sequence"/>
</dbReference>
<feature type="transmembrane region" description="Helical" evidence="2">
    <location>
        <begin position="115"/>
        <end position="135"/>
    </location>
</feature>
<evidence type="ECO:0000313" key="4">
    <source>
        <dbReference type="WBParaSite" id="MBELARI_LOCUS13455"/>
    </source>
</evidence>
<keyword evidence="2" id="KW-0812">Transmembrane</keyword>
<sequence length="152" mass="17580">MEAESASDSNQPGPSNKRIRDKDDNSGEDGALIDFIHMSTSQTRGHENAFIDENQDNHKKKNDGCSKCHKTMQGKACLKCQDGCLKWWHTEKMTTKTIKMSLDPRSAPRAISADFLFLRFISLFRHFFGILYWWVLTLCRDNEFFFISFAFV</sequence>
<keyword evidence="2" id="KW-1133">Transmembrane helix</keyword>
<proteinExistence type="predicted"/>
<evidence type="ECO:0000256" key="1">
    <source>
        <dbReference type="SAM" id="MobiDB-lite"/>
    </source>
</evidence>
<protein>
    <submittedName>
        <fullName evidence="4">Uncharacterized protein</fullName>
    </submittedName>
</protein>
<feature type="compositionally biased region" description="Polar residues" evidence="1">
    <location>
        <begin position="1"/>
        <end position="14"/>
    </location>
</feature>
<dbReference type="WBParaSite" id="MBELARI_LOCUS13455">
    <property type="protein sequence ID" value="MBELARI_LOCUS13455"/>
    <property type="gene ID" value="MBELARI_LOCUS13455"/>
</dbReference>
<evidence type="ECO:0000256" key="2">
    <source>
        <dbReference type="SAM" id="Phobius"/>
    </source>
</evidence>
<organism evidence="3 4">
    <name type="scientific">Mesorhabditis belari</name>
    <dbReference type="NCBI Taxonomy" id="2138241"/>
    <lineage>
        <taxon>Eukaryota</taxon>
        <taxon>Metazoa</taxon>
        <taxon>Ecdysozoa</taxon>
        <taxon>Nematoda</taxon>
        <taxon>Chromadorea</taxon>
        <taxon>Rhabditida</taxon>
        <taxon>Rhabditina</taxon>
        <taxon>Rhabditomorpha</taxon>
        <taxon>Rhabditoidea</taxon>
        <taxon>Rhabditidae</taxon>
        <taxon>Mesorhabditinae</taxon>
        <taxon>Mesorhabditis</taxon>
    </lineage>
</organism>
<dbReference type="AlphaFoldDB" id="A0AAF3J388"/>